<accession>A9A4R4</accession>
<dbReference type="HOGENOM" id="CLU_344410_0_0_2"/>
<gene>
    <name evidence="1" type="ordered locus">Nmar_1472</name>
</gene>
<keyword evidence="2" id="KW-1185">Reference proteome</keyword>
<proteinExistence type="predicted"/>
<dbReference type="eggNOG" id="arCOG03169">
    <property type="taxonomic scope" value="Archaea"/>
</dbReference>
<evidence type="ECO:0000313" key="1">
    <source>
        <dbReference type="EMBL" id="ABX13368.1"/>
    </source>
</evidence>
<sequence>MNEENMSSEIGLGLSLAEMIFKFAQKSFKWNWNEYRTEIIDEFGAKYPESRDILIDVLSKQEFSDNFKKLSEGSVQDFLNLLKGLENAFQDTEYKFDSEKLLTEIKQKIEMEGAETSFQKIMTAYNQKILNIATKLDSKMDKAIGILKEVHEQTVTKDSGDQDQQFQQGNLNLLSYLKELTTKLEAKPPPEHKFGITFSDENGEKFPITELHSIIKSKRKVILKGAAGSGKSNTVTEFLKSIVKEKVLPVFIPINGSETEFFKELEDARDESAESRIDKLLKMSSVEITVERLKSFEGDVIIVIDGINEFKSGDFGELTEKIIQDVGEYVRQTSPHTYVLLTDRMDVRGALTGWNKITLNPLSEEEIRKNLDITIGKEQYELNDVSMSLLSRPFFLNIAMERCSASMTSESSVLNDFFKERLKMNEEEMKKLAKASFFAYQEGSVSFELKNFVEITGQETFDKLLGGGAAFTTSDTHATFSHQLLHDFLVSEYLASHPENWDVDEFDIATLESSSLESIHLVMQQIENKELADRFLLEVYDWNWKAAIASIILNSKLGINNHSEDIVTAMLVLVAQKQFDNGYETSESAKNHLGDYEKTFGEQLTKANNLKELIDMISVMKSESDLFDEWKQLFTIKRDSEINDETLKLLKSDNSLIGWTASNVLRECNLSEENQKDLRDMYDYSDADVPNQNTRRWRIIHPLGKCPSEENKKLLFIALETDPYHWVRYGAARALVEMAAITEDADMRKDILDKLGNMASKLRKNILDEIGKTVFYRNAYGQWDESVIPLLEKVKESKSDHVHDEDWEERLSKYKKGEWKS</sequence>
<name>A9A4R4_NITMS</name>
<dbReference type="EMBL" id="CP000866">
    <property type="protein sequence ID" value="ABX13368.1"/>
    <property type="molecule type" value="Genomic_DNA"/>
</dbReference>
<protein>
    <recommendedName>
        <fullName evidence="3">NACHT domain-containing protein</fullName>
    </recommendedName>
</protein>
<evidence type="ECO:0000313" key="2">
    <source>
        <dbReference type="Proteomes" id="UP000000792"/>
    </source>
</evidence>
<dbReference type="InterPro" id="IPR016024">
    <property type="entry name" value="ARM-type_fold"/>
</dbReference>
<dbReference type="Proteomes" id="UP000000792">
    <property type="component" value="Chromosome"/>
</dbReference>
<dbReference type="KEGG" id="nmr:Nmar_1472"/>
<dbReference type="SUPFAM" id="SSF48371">
    <property type="entry name" value="ARM repeat"/>
    <property type="match status" value="1"/>
</dbReference>
<evidence type="ECO:0008006" key="3">
    <source>
        <dbReference type="Google" id="ProtNLM"/>
    </source>
</evidence>
<dbReference type="InParanoid" id="A9A4R4"/>
<dbReference type="AlphaFoldDB" id="A9A4R4"/>
<organism evidence="1 2">
    <name type="scientific">Nitrosopumilus maritimus (strain SCM1)</name>
    <dbReference type="NCBI Taxonomy" id="436308"/>
    <lineage>
        <taxon>Archaea</taxon>
        <taxon>Nitrososphaerota</taxon>
        <taxon>Nitrososphaeria</taxon>
        <taxon>Nitrosopumilales</taxon>
        <taxon>Nitrosopumilaceae</taxon>
        <taxon>Nitrosopumilus</taxon>
    </lineage>
</organism>
<dbReference type="EnsemblBacteria" id="ABX13368">
    <property type="protein sequence ID" value="ABX13368"/>
    <property type="gene ID" value="Nmar_1472"/>
</dbReference>
<dbReference type="InterPro" id="IPR027417">
    <property type="entry name" value="P-loop_NTPase"/>
</dbReference>
<reference evidence="1 2" key="1">
    <citation type="journal article" date="2010" name="Proc. Natl. Acad. Sci. U.S.A.">
        <title>Nitrosopumilus maritimus genome reveals unique mechanisms for nitrification and autotrophy in globally distributed marine crenarchaea.</title>
        <authorList>
            <person name="Walker C.B."/>
            <person name="de la Torre J.R."/>
            <person name="Klotz M.G."/>
            <person name="Urakawa H."/>
            <person name="Pinel N."/>
            <person name="Arp D.J."/>
            <person name="Brochier-Armanet C."/>
            <person name="Chain P.S."/>
            <person name="Chan P.P."/>
            <person name="Gollabgir A."/>
            <person name="Hemp J."/>
            <person name="Hugler M."/>
            <person name="Karr E.A."/>
            <person name="Konneke M."/>
            <person name="Shin M."/>
            <person name="Lawton T.J."/>
            <person name="Lowe T."/>
            <person name="Martens-Habbena W."/>
            <person name="Sayavedra-Soto L.A."/>
            <person name="Lang D."/>
            <person name="Sievert S.M."/>
            <person name="Rosenzweig A.C."/>
            <person name="Manning G."/>
            <person name="Stahl D.A."/>
        </authorList>
    </citation>
    <scope>NUCLEOTIDE SEQUENCE [LARGE SCALE GENOMIC DNA]</scope>
    <source>
        <strain evidence="1 2">SCM1</strain>
    </source>
</reference>
<dbReference type="eggNOG" id="arCOG02966">
    <property type="taxonomic scope" value="Archaea"/>
</dbReference>
<dbReference type="STRING" id="436308.Nmar_1472"/>
<dbReference type="SUPFAM" id="SSF52540">
    <property type="entry name" value="P-loop containing nucleoside triphosphate hydrolases"/>
    <property type="match status" value="1"/>
</dbReference>
<dbReference type="Gene3D" id="3.40.50.300">
    <property type="entry name" value="P-loop containing nucleotide triphosphate hydrolases"/>
    <property type="match status" value="1"/>
</dbReference>